<evidence type="ECO:0000313" key="8">
    <source>
        <dbReference type="Proteomes" id="UP000233565"/>
    </source>
</evidence>
<dbReference type="Proteomes" id="UP000199113">
    <property type="component" value="Unassembled WGS sequence"/>
</dbReference>
<evidence type="ECO:0000313" key="5">
    <source>
        <dbReference type="EMBL" id="PKH37878.1"/>
    </source>
</evidence>
<keyword evidence="3" id="KW-0732">Signal</keyword>
<keyword evidence="2" id="KW-0378">Hydrolase</keyword>
<evidence type="ECO:0000313" key="7">
    <source>
        <dbReference type="Proteomes" id="UP000199113"/>
    </source>
</evidence>
<evidence type="ECO:0000256" key="1">
    <source>
        <dbReference type="ARBA" id="ARBA00023157"/>
    </source>
</evidence>
<dbReference type="EMBL" id="FOKC01000001">
    <property type="protein sequence ID" value="SFA87129.1"/>
    <property type="molecule type" value="Genomic_DNA"/>
</dbReference>
<dbReference type="InterPro" id="IPR033116">
    <property type="entry name" value="TRYPSIN_SER"/>
</dbReference>
<evidence type="ECO:0000313" key="6">
    <source>
        <dbReference type="EMBL" id="SFA87129.1"/>
    </source>
</evidence>
<dbReference type="InterPro" id="IPR001314">
    <property type="entry name" value="Peptidase_S1A"/>
</dbReference>
<keyword evidence="2" id="KW-0645">Protease</keyword>
<dbReference type="PRINTS" id="PR00722">
    <property type="entry name" value="CHYMOTRYPSIN"/>
</dbReference>
<feature type="chain" id="PRO_5011709753" evidence="3">
    <location>
        <begin position="30"/>
        <end position="277"/>
    </location>
</feature>
<dbReference type="OrthoDB" id="3657335at2"/>
<dbReference type="PROSITE" id="PS00135">
    <property type="entry name" value="TRYPSIN_SER"/>
    <property type="match status" value="1"/>
</dbReference>
<reference evidence="7" key="2">
    <citation type="submission" date="2016-10" db="EMBL/GenBank/DDBJ databases">
        <authorList>
            <person name="Varghese N."/>
            <person name="Submissions S."/>
        </authorList>
    </citation>
    <scope>NUCLEOTIDE SEQUENCE [LARGE SCALE GENOMIC DNA]</scope>
    <source>
        <strain evidence="7">CGMCC 1.10697</strain>
    </source>
</reference>
<keyword evidence="1" id="KW-1015">Disulfide bond</keyword>
<evidence type="ECO:0000259" key="4">
    <source>
        <dbReference type="PROSITE" id="PS50240"/>
    </source>
</evidence>
<feature type="domain" description="Peptidase S1" evidence="4">
    <location>
        <begin position="30"/>
        <end position="273"/>
    </location>
</feature>
<dbReference type="SUPFAM" id="SSF50494">
    <property type="entry name" value="Trypsin-like serine proteases"/>
    <property type="match status" value="1"/>
</dbReference>
<dbReference type="EMBL" id="PJBV01000035">
    <property type="protein sequence ID" value="PKH37878.1"/>
    <property type="molecule type" value="Genomic_DNA"/>
</dbReference>
<dbReference type="PROSITE" id="PS50240">
    <property type="entry name" value="TRYPSIN_DOM"/>
    <property type="match status" value="1"/>
</dbReference>
<dbReference type="STRING" id="748909.SAMN05192575_101948"/>
<dbReference type="InterPro" id="IPR009003">
    <property type="entry name" value="Peptidase_S1_PA"/>
</dbReference>
<dbReference type="Pfam" id="PF00089">
    <property type="entry name" value="Trypsin"/>
    <property type="match status" value="1"/>
</dbReference>
<dbReference type="InterPro" id="IPR001254">
    <property type="entry name" value="Trypsin_dom"/>
</dbReference>
<dbReference type="PANTHER" id="PTHR24260:SF136">
    <property type="entry name" value="GH08193P-RELATED"/>
    <property type="match status" value="1"/>
</dbReference>
<dbReference type="Proteomes" id="UP000233565">
    <property type="component" value="Unassembled WGS sequence"/>
</dbReference>
<evidence type="ECO:0000256" key="2">
    <source>
        <dbReference type="RuleBase" id="RU363034"/>
    </source>
</evidence>
<evidence type="ECO:0000256" key="3">
    <source>
        <dbReference type="SAM" id="SignalP"/>
    </source>
</evidence>
<name>A0A1I0WEF7_9ACTN</name>
<dbReference type="AlphaFoldDB" id="A0A1I0WEF7"/>
<dbReference type="Gene3D" id="2.40.10.10">
    <property type="entry name" value="Trypsin-like serine proteases"/>
    <property type="match status" value="1"/>
</dbReference>
<dbReference type="GO" id="GO:0004252">
    <property type="term" value="F:serine-type endopeptidase activity"/>
    <property type="evidence" value="ECO:0007669"/>
    <property type="project" value="InterPro"/>
</dbReference>
<reference evidence="5 8" key="3">
    <citation type="submission" date="2017-12" db="EMBL/GenBank/DDBJ databases">
        <title>Pharmacopeia of the Arctic Ocean.</title>
        <authorList>
            <person name="Collins E."/>
            <person name="Ducluzeau A.-L."/>
        </authorList>
    </citation>
    <scope>NUCLEOTIDE SEQUENCE [LARGE SCALE GENOMIC DNA]</scope>
    <source>
        <strain evidence="5 8">DSM 23325</strain>
    </source>
</reference>
<keyword evidence="8" id="KW-1185">Reference proteome</keyword>
<dbReference type="InterPro" id="IPR043504">
    <property type="entry name" value="Peptidase_S1_PA_chymotrypsin"/>
</dbReference>
<dbReference type="RefSeq" id="WP_091194887.1">
    <property type="nucleotide sequence ID" value="NZ_FOKC01000001.1"/>
</dbReference>
<accession>A0A1I0WEF7</accession>
<dbReference type="InterPro" id="IPR018114">
    <property type="entry name" value="TRYPSIN_HIS"/>
</dbReference>
<keyword evidence="2" id="KW-0720">Serine protease</keyword>
<organism evidence="6 7">
    <name type="scientific">Nocardioides alpinus</name>
    <dbReference type="NCBI Taxonomy" id="748909"/>
    <lineage>
        <taxon>Bacteria</taxon>
        <taxon>Bacillati</taxon>
        <taxon>Actinomycetota</taxon>
        <taxon>Actinomycetes</taxon>
        <taxon>Propionibacteriales</taxon>
        <taxon>Nocardioidaceae</taxon>
        <taxon>Nocardioides</taxon>
    </lineage>
</organism>
<feature type="signal peptide" evidence="3">
    <location>
        <begin position="1"/>
        <end position="29"/>
    </location>
</feature>
<dbReference type="PROSITE" id="PS00134">
    <property type="entry name" value="TRYPSIN_HIS"/>
    <property type="match status" value="1"/>
</dbReference>
<protein>
    <submittedName>
        <fullName evidence="6">V8-like Glu-specific endopeptidase</fullName>
    </submittedName>
</protein>
<dbReference type="InterPro" id="IPR051333">
    <property type="entry name" value="CLIP_Serine_Protease"/>
</dbReference>
<dbReference type="PANTHER" id="PTHR24260">
    <property type="match status" value="1"/>
</dbReference>
<gene>
    <name evidence="5" type="ORF">CXG46_21060</name>
    <name evidence="6" type="ORF">SAMN05192575_101948</name>
</gene>
<dbReference type="GO" id="GO:0006508">
    <property type="term" value="P:proteolysis"/>
    <property type="evidence" value="ECO:0007669"/>
    <property type="project" value="UniProtKB-KW"/>
</dbReference>
<proteinExistence type="predicted"/>
<sequence>MSVLRSGRARAAAVAAALLALLAPTAAHAITNGKPTTEYDNVGSFVVEVEPAGGEPYLVQLCTGTMVSDRVVLTASHCMDRGAYADDWGTVWFTLEQRISDGESWELDTDLDLLTGTPVPDPRYTGTSHYAYDVGAFVLDAPVAVTPAVLAEVGHLDERSLRGSTFTTVGYGIRRDDKKKSTQAFLPPWQRMVATQPLVNVTPGYATFSMNLARGHGGTCYGDSGGPHFNAAGEVVAVTTTGDIPCKASDQATRADTQVAHDFIGDVIEHPDAYAGE</sequence>
<reference evidence="6" key="1">
    <citation type="submission" date="2016-10" db="EMBL/GenBank/DDBJ databases">
        <authorList>
            <person name="de Groot N.N."/>
        </authorList>
    </citation>
    <scope>NUCLEOTIDE SEQUENCE [LARGE SCALE GENOMIC DNA]</scope>
    <source>
        <strain evidence="6">CGMCC 1.10697</strain>
    </source>
</reference>
<dbReference type="SMART" id="SM00020">
    <property type="entry name" value="Tryp_SPc"/>
    <property type="match status" value="1"/>
</dbReference>